<dbReference type="Gene3D" id="2.40.160.210">
    <property type="entry name" value="Acyl-CoA thioesterase, double hotdog domain"/>
    <property type="match status" value="1"/>
</dbReference>
<dbReference type="InterPro" id="IPR025652">
    <property type="entry name" value="TesB_C"/>
</dbReference>
<dbReference type="CDD" id="cd03444">
    <property type="entry name" value="Thioesterase_II_repeat1"/>
    <property type="match status" value="1"/>
</dbReference>
<feature type="domain" description="Acyl-CoA thioesterase-like N-terminal HotDog" evidence="4">
    <location>
        <begin position="72"/>
        <end position="151"/>
    </location>
</feature>
<dbReference type="NCBIfam" id="TIGR00189">
    <property type="entry name" value="tesB"/>
    <property type="match status" value="1"/>
</dbReference>
<evidence type="ECO:0000259" key="4">
    <source>
        <dbReference type="Pfam" id="PF13622"/>
    </source>
</evidence>
<dbReference type="InterPro" id="IPR042171">
    <property type="entry name" value="Acyl-CoA_hotdog"/>
</dbReference>
<sequence length="334" mass="37187">MLDVSGEGVLAPCSGVCERVVVPEYCLSSAPWVSHSDAMSKDVGSITTELLSILDLERLEDNLFRGVSLWEGWQRVYGGQVLAQALTAAIRTVEPARQVHSLHSYFLLAGDPQHPIIYDVERLREGGSFSTRRVKAIQHGAVIFIMSASFHKAEDGFEHAAEMPDVPGPEKLLSASELVADRINEIPDSMRDYWSRPQPFDMRPVDISRYLDQTARPPQQSIWIKSTEALPEDPAAHQVVLAYASDFTLLDTALIAHGKTLFDTDVQLASLDHALWFHRPLRADEWLLYVQDSPNASGARGFCRGQVFTREGVLVASSAQEGLMRRRSTNFSIR</sequence>
<evidence type="ECO:0000259" key="3">
    <source>
        <dbReference type="Pfam" id="PF02551"/>
    </source>
</evidence>
<protein>
    <submittedName>
        <fullName evidence="5">Acyl-CoA thioesterase-2</fullName>
    </submittedName>
</protein>
<dbReference type="InterPro" id="IPR049449">
    <property type="entry name" value="TesB_ACOT8-like_N"/>
</dbReference>
<dbReference type="SUPFAM" id="SSF54637">
    <property type="entry name" value="Thioesterase/thiol ester dehydrase-isomerase"/>
    <property type="match status" value="2"/>
</dbReference>
<dbReference type="CDD" id="cd03445">
    <property type="entry name" value="Thioesterase_II_repeat2"/>
    <property type="match status" value="1"/>
</dbReference>
<dbReference type="PANTHER" id="PTHR11066">
    <property type="entry name" value="ACYL-COA THIOESTERASE"/>
    <property type="match status" value="1"/>
</dbReference>
<comment type="caution">
    <text evidence="5">The sequence shown here is derived from an EMBL/GenBank/DDBJ whole genome shotgun (WGS) entry which is preliminary data.</text>
</comment>
<keyword evidence="2" id="KW-0378">Hydrolase</keyword>
<dbReference type="InterPro" id="IPR003703">
    <property type="entry name" value="Acyl_CoA_thio"/>
</dbReference>
<evidence type="ECO:0000313" key="6">
    <source>
        <dbReference type="Proteomes" id="UP000198795"/>
    </source>
</evidence>
<evidence type="ECO:0000313" key="5">
    <source>
        <dbReference type="EMBL" id="SDO41756.1"/>
    </source>
</evidence>
<gene>
    <name evidence="5" type="ORF">SAMN04488061_1135</name>
</gene>
<proteinExistence type="inferred from homology"/>
<dbReference type="EMBL" id="FNJC01000001">
    <property type="protein sequence ID" value="SDO41756.1"/>
    <property type="molecule type" value="Genomic_DNA"/>
</dbReference>
<name>A0A1H0JDK8_9HYPH</name>
<feature type="domain" description="Acyl-CoA thioesterase 2 C-terminal" evidence="3">
    <location>
        <begin position="204"/>
        <end position="323"/>
    </location>
</feature>
<evidence type="ECO:0000256" key="1">
    <source>
        <dbReference type="ARBA" id="ARBA00006538"/>
    </source>
</evidence>
<organism evidence="5 6">
    <name type="scientific">Filomicrobium insigne</name>
    <dbReference type="NCBI Taxonomy" id="418854"/>
    <lineage>
        <taxon>Bacteria</taxon>
        <taxon>Pseudomonadati</taxon>
        <taxon>Pseudomonadota</taxon>
        <taxon>Alphaproteobacteria</taxon>
        <taxon>Hyphomicrobiales</taxon>
        <taxon>Hyphomicrobiaceae</taxon>
        <taxon>Filomicrobium</taxon>
    </lineage>
</organism>
<dbReference type="Proteomes" id="UP000198795">
    <property type="component" value="Unassembled WGS sequence"/>
</dbReference>
<dbReference type="InterPro" id="IPR029069">
    <property type="entry name" value="HotDog_dom_sf"/>
</dbReference>
<accession>A0A1H0JDK8</accession>
<keyword evidence="6" id="KW-1185">Reference proteome</keyword>
<dbReference type="PANTHER" id="PTHR11066:SF34">
    <property type="entry name" value="ACYL-COENZYME A THIOESTERASE 8"/>
    <property type="match status" value="1"/>
</dbReference>
<reference evidence="5 6" key="1">
    <citation type="submission" date="2016-10" db="EMBL/GenBank/DDBJ databases">
        <authorList>
            <person name="Varghese N."/>
            <person name="Submissions S."/>
        </authorList>
    </citation>
    <scope>NUCLEOTIDE SEQUENCE [LARGE SCALE GENOMIC DNA]</scope>
    <source>
        <strain evidence="5 6">CGMCC 1.6497</strain>
    </source>
</reference>
<dbReference type="Pfam" id="PF02551">
    <property type="entry name" value="Acyl_CoA_thio"/>
    <property type="match status" value="1"/>
</dbReference>
<comment type="similarity">
    <text evidence="1">Belongs to the C/M/P thioester hydrolase family.</text>
</comment>
<evidence type="ECO:0000256" key="2">
    <source>
        <dbReference type="ARBA" id="ARBA00022801"/>
    </source>
</evidence>
<dbReference type="Pfam" id="PF13622">
    <property type="entry name" value="4HBT_3"/>
    <property type="match status" value="1"/>
</dbReference>